<protein>
    <submittedName>
        <fullName evidence="1">Uncharacterized protein</fullName>
    </submittedName>
</protein>
<name>A0ABP0GEY7_CLALP</name>
<accession>A0ABP0GEY7</accession>
<gene>
    <name evidence="1" type="ORF">CVLEPA_LOCUS22650</name>
</gene>
<keyword evidence="2" id="KW-1185">Reference proteome</keyword>
<sequence length="106" mass="12052">MEGVLSILTKDDALKNNMELLQQVALRNYMVNGEESKPFYNLVTSGRIVNELFQRVSGQRKITEYKKQCITNIIQYIRDNPKASSSAIQKEVENQVAQFAIKVSAL</sequence>
<comment type="caution">
    <text evidence="1">The sequence shown here is derived from an EMBL/GenBank/DDBJ whole genome shotgun (WGS) entry which is preliminary data.</text>
</comment>
<organism evidence="1 2">
    <name type="scientific">Clavelina lepadiformis</name>
    <name type="common">Light-bulb sea squirt</name>
    <name type="synonym">Ascidia lepadiformis</name>
    <dbReference type="NCBI Taxonomy" id="159417"/>
    <lineage>
        <taxon>Eukaryota</taxon>
        <taxon>Metazoa</taxon>
        <taxon>Chordata</taxon>
        <taxon>Tunicata</taxon>
        <taxon>Ascidiacea</taxon>
        <taxon>Aplousobranchia</taxon>
        <taxon>Clavelinidae</taxon>
        <taxon>Clavelina</taxon>
    </lineage>
</organism>
<evidence type="ECO:0000313" key="2">
    <source>
        <dbReference type="Proteomes" id="UP001642483"/>
    </source>
</evidence>
<dbReference type="EMBL" id="CAWYQH010000112">
    <property type="protein sequence ID" value="CAK8689998.1"/>
    <property type="molecule type" value="Genomic_DNA"/>
</dbReference>
<evidence type="ECO:0000313" key="1">
    <source>
        <dbReference type="EMBL" id="CAK8689998.1"/>
    </source>
</evidence>
<dbReference type="Proteomes" id="UP001642483">
    <property type="component" value="Unassembled WGS sequence"/>
</dbReference>
<reference evidence="1 2" key="1">
    <citation type="submission" date="2024-02" db="EMBL/GenBank/DDBJ databases">
        <authorList>
            <person name="Daric V."/>
            <person name="Darras S."/>
        </authorList>
    </citation>
    <scope>NUCLEOTIDE SEQUENCE [LARGE SCALE GENOMIC DNA]</scope>
</reference>
<proteinExistence type="predicted"/>